<dbReference type="Gene3D" id="3.10.120.10">
    <property type="entry name" value="Cytochrome b5-like heme/steroid binding domain"/>
    <property type="match status" value="1"/>
</dbReference>
<evidence type="ECO:0000313" key="2">
    <source>
        <dbReference type="EMBL" id="KFD70835.1"/>
    </source>
</evidence>
<protein>
    <recommendedName>
        <fullName evidence="1">Cytochrome b5 heme-binding domain-containing protein</fullName>
    </recommendedName>
</protein>
<dbReference type="AlphaFoldDB" id="A0A085NMY9"/>
<sequence length="110" mass="12158">MNVGHCVLAFISNTINHKLLMDDQERITVTYCGQLYDVTPFAQLHPGGASLLRHSNGMDVRFLLDGSESLDGKSHRHSSSAYRILKGYSVLGAVSATPVRILIFIFEYSS</sequence>
<dbReference type="Pfam" id="PF00173">
    <property type="entry name" value="Cyt-b5"/>
    <property type="match status" value="1"/>
</dbReference>
<proteinExistence type="predicted"/>
<organism evidence="2">
    <name type="scientific">Trichuris suis</name>
    <name type="common">pig whipworm</name>
    <dbReference type="NCBI Taxonomy" id="68888"/>
    <lineage>
        <taxon>Eukaryota</taxon>
        <taxon>Metazoa</taxon>
        <taxon>Ecdysozoa</taxon>
        <taxon>Nematoda</taxon>
        <taxon>Enoplea</taxon>
        <taxon>Dorylaimia</taxon>
        <taxon>Trichinellida</taxon>
        <taxon>Trichuridae</taxon>
        <taxon>Trichuris</taxon>
    </lineage>
</organism>
<dbReference type="InterPro" id="IPR001199">
    <property type="entry name" value="Cyt_B5-like_heme/steroid-bd"/>
</dbReference>
<accession>A0A085NMY9</accession>
<evidence type="ECO:0000259" key="1">
    <source>
        <dbReference type="PROSITE" id="PS50255"/>
    </source>
</evidence>
<dbReference type="Proteomes" id="UP000030758">
    <property type="component" value="Unassembled WGS sequence"/>
</dbReference>
<reference evidence="2" key="1">
    <citation type="journal article" date="2014" name="Nat. Genet.">
        <title>Genome and transcriptome of the porcine whipworm Trichuris suis.</title>
        <authorList>
            <person name="Jex A.R."/>
            <person name="Nejsum P."/>
            <person name="Schwarz E.M."/>
            <person name="Hu L."/>
            <person name="Young N.D."/>
            <person name="Hall R.S."/>
            <person name="Korhonen P.K."/>
            <person name="Liao S."/>
            <person name="Thamsborg S."/>
            <person name="Xia J."/>
            <person name="Xu P."/>
            <person name="Wang S."/>
            <person name="Scheerlinck J.P."/>
            <person name="Hofmann A."/>
            <person name="Sternberg P.W."/>
            <person name="Wang J."/>
            <person name="Gasser R.B."/>
        </authorList>
    </citation>
    <scope>NUCLEOTIDE SEQUENCE [LARGE SCALE GENOMIC DNA]</scope>
    <source>
        <strain evidence="2">DCEP-RM93F</strain>
    </source>
</reference>
<name>A0A085NMY9_9BILA</name>
<dbReference type="EMBL" id="KL367485">
    <property type="protein sequence ID" value="KFD70835.1"/>
    <property type="molecule type" value="Genomic_DNA"/>
</dbReference>
<feature type="domain" description="Cytochrome b5 heme-binding" evidence="1">
    <location>
        <begin position="22"/>
        <end position="95"/>
    </location>
</feature>
<gene>
    <name evidence="2" type="ORF">M514_16957</name>
</gene>
<dbReference type="SUPFAM" id="SSF55856">
    <property type="entry name" value="Cytochrome b5-like heme/steroid binding domain"/>
    <property type="match status" value="1"/>
</dbReference>
<dbReference type="InterPro" id="IPR036400">
    <property type="entry name" value="Cyt_B5-like_heme/steroid_sf"/>
</dbReference>
<dbReference type="PROSITE" id="PS50255">
    <property type="entry name" value="CYTOCHROME_B5_2"/>
    <property type="match status" value="1"/>
</dbReference>